<sequence>MTEETVSTAYERLVQRRRTFGSKAADETAHNNQENVEELPPMVLEEQPKTSLWDDDGSFQGLASDDEDEDAEVDQHDSQNEAINPVIDTEPKMQEKANDSEKDHSSTAKASDDDSHIPGDDSSEDGVGSDHDKVEQNSNDEDEKEFMHDDSSSPPPPNSEEKSRSPTKYAPATLHIKEQEDNDDSSDEDEAPSLEKILMATDKLFDEVDDKGSVTVKQILERLGVPLDKATKKAVRQRLVELITAWQRQQEEEKSDESSEEDDSSDEEGDDGEEEASGEEEEEEIGDADDEYEPDARKPRASKAKRTRAVATKRTRRLASERTRRKKLNKSLQKSALRIQAEQLRKKRMQELRVRNEELQYESKDQERAEQIAAKFETQTDDQLRERLSNRVSLWQKLDQKRWNVLQAQPIIKPEPVETVQANKPEADPIDNTTDKVPIDDDHSSDSDSDDDLEITGPTKTLMVTRNSPKKVKRDVLSLLELSSPKLAGHRKEPAISPNRSLANLKRQLKSKHQKMGNLWLAQELGYKNEQEHIQDCVQLEERKRQLQLAREQERLKESELRQERLLQLGVNYEEEEEEQQSPPDDEESPENHDDEKPTDEDGEDEEIAMAREMGVLTSDSNPVDETSHLDEDEVESASKKVAGSVADEHDAVPAPPTDTSSVSASNQVDHEDGDGIRIAVNLVESKENSNIHSNDDSAEVTLAESTSNDDNDGEAHSDPGEDGEETQIGDHTETEPEKPKGPRNAAWKAMLKREEEKLKRLKKRGKGGLVEEEAEEEEEEEVAGLEDFGFKIHKKKNDDEEDEDNLPDDDEDMDDVVDELSDNEGDEDAGERARREQQKKEEKERHKEILRRMRDGYDGRRGGIAGGSARGIHRFDQLVAADNREDAKRLGLLNDDELDSDDEAVKKDSDDEEEDENALLDKMLKDRFLHRSSVEVEEDFSSDEEDDEKESGDGEHDDKQTEEEREQERLAKRFSKRARMQRLIDAHGHDEEFSRSKLIDDDEMIKADLQRMKNGLARKRSVSSTASKSASETSGSKRQKKGIFGEVFQAGGSLAIALQANRRSKSRTSFVKTGAATSSETRMHQQSTSISFNHVVFRATSENSQSRSNFAVTDNPGASRRVTPPQPNKSGSSLWSKSVLAGFQKKNK</sequence>
<feature type="compositionally biased region" description="Acidic residues" evidence="1">
    <location>
        <begin position="800"/>
        <end position="830"/>
    </location>
</feature>
<name>A0A1Z5K5D2_FISSO</name>
<feature type="region of interest" description="Disordered" evidence="1">
    <location>
        <begin position="246"/>
        <end position="335"/>
    </location>
</feature>
<feature type="compositionally biased region" description="Polar residues" evidence="1">
    <location>
        <begin position="1102"/>
        <end position="1113"/>
    </location>
</feature>
<dbReference type="EMBL" id="BDSP01000167">
    <property type="protein sequence ID" value="GAX21447.1"/>
    <property type="molecule type" value="Genomic_DNA"/>
</dbReference>
<feature type="region of interest" description="Disordered" evidence="1">
    <location>
        <begin position="567"/>
        <end position="874"/>
    </location>
</feature>
<feature type="compositionally biased region" description="Low complexity" evidence="1">
    <location>
        <begin position="1023"/>
        <end position="1037"/>
    </location>
</feature>
<evidence type="ECO:0000313" key="3">
    <source>
        <dbReference type="Proteomes" id="UP000198406"/>
    </source>
</evidence>
<accession>A0A1Z5K5D2</accession>
<keyword evidence="3" id="KW-1185">Reference proteome</keyword>
<feature type="compositionally biased region" description="Basic and acidic residues" evidence="1">
    <location>
        <begin position="685"/>
        <end position="696"/>
    </location>
</feature>
<feature type="region of interest" description="Disordered" evidence="1">
    <location>
        <begin position="890"/>
        <end position="920"/>
    </location>
</feature>
<feature type="compositionally biased region" description="Basic and acidic residues" evidence="1">
    <location>
        <begin position="831"/>
        <end position="862"/>
    </location>
</feature>
<feature type="compositionally biased region" description="Basic and acidic residues" evidence="1">
    <location>
        <begin position="433"/>
        <end position="446"/>
    </location>
</feature>
<feature type="region of interest" description="Disordered" evidence="1">
    <location>
        <begin position="407"/>
        <end position="460"/>
    </location>
</feature>
<dbReference type="InParanoid" id="A0A1Z5K5D2"/>
<feature type="compositionally biased region" description="Basic and acidic residues" evidence="1">
    <location>
        <begin position="89"/>
        <end position="119"/>
    </location>
</feature>
<protein>
    <recommendedName>
        <fullName evidence="4">DNA replication checkpoint mediator MRC1 domain-containing protein</fullName>
    </recommendedName>
</protein>
<dbReference type="Proteomes" id="UP000198406">
    <property type="component" value="Unassembled WGS sequence"/>
</dbReference>
<dbReference type="OrthoDB" id="49681at2759"/>
<feature type="compositionally biased region" description="Acidic residues" evidence="1">
    <location>
        <begin position="771"/>
        <end position="785"/>
    </location>
</feature>
<feature type="compositionally biased region" description="Acidic residues" evidence="1">
    <location>
        <begin position="597"/>
        <end position="608"/>
    </location>
</feature>
<feature type="compositionally biased region" description="Basic residues" evidence="1">
    <location>
        <begin position="299"/>
        <end position="329"/>
    </location>
</feature>
<gene>
    <name evidence="2" type="ORF">FisN_10Hh026</name>
</gene>
<evidence type="ECO:0000313" key="2">
    <source>
        <dbReference type="EMBL" id="GAX21447.1"/>
    </source>
</evidence>
<feature type="region of interest" description="Disordered" evidence="1">
    <location>
        <begin position="1102"/>
        <end position="1149"/>
    </location>
</feature>
<feature type="compositionally biased region" description="Acidic residues" evidence="1">
    <location>
        <begin position="936"/>
        <end position="951"/>
    </location>
</feature>
<dbReference type="AlphaFoldDB" id="A0A1Z5K5D2"/>
<reference evidence="2 3" key="1">
    <citation type="journal article" date="2015" name="Plant Cell">
        <title>Oil accumulation by the oleaginous diatom Fistulifera solaris as revealed by the genome and transcriptome.</title>
        <authorList>
            <person name="Tanaka T."/>
            <person name="Maeda Y."/>
            <person name="Veluchamy A."/>
            <person name="Tanaka M."/>
            <person name="Abida H."/>
            <person name="Marechal E."/>
            <person name="Bowler C."/>
            <person name="Muto M."/>
            <person name="Sunaga Y."/>
            <person name="Tanaka M."/>
            <person name="Yoshino T."/>
            <person name="Taniguchi T."/>
            <person name="Fukuda Y."/>
            <person name="Nemoto M."/>
            <person name="Matsumoto M."/>
            <person name="Wong P.S."/>
            <person name="Aburatani S."/>
            <person name="Fujibuchi W."/>
        </authorList>
    </citation>
    <scope>NUCLEOTIDE SEQUENCE [LARGE SCALE GENOMIC DNA]</scope>
    <source>
        <strain evidence="2 3">JPCC DA0580</strain>
    </source>
</reference>
<proteinExistence type="predicted"/>
<organism evidence="2 3">
    <name type="scientific">Fistulifera solaris</name>
    <name type="common">Oleaginous diatom</name>
    <dbReference type="NCBI Taxonomy" id="1519565"/>
    <lineage>
        <taxon>Eukaryota</taxon>
        <taxon>Sar</taxon>
        <taxon>Stramenopiles</taxon>
        <taxon>Ochrophyta</taxon>
        <taxon>Bacillariophyta</taxon>
        <taxon>Bacillariophyceae</taxon>
        <taxon>Bacillariophycidae</taxon>
        <taxon>Naviculales</taxon>
        <taxon>Naviculaceae</taxon>
        <taxon>Fistulifera</taxon>
    </lineage>
</organism>
<feature type="compositionally biased region" description="Polar residues" evidence="1">
    <location>
        <begin position="1068"/>
        <end position="1089"/>
    </location>
</feature>
<feature type="compositionally biased region" description="Basic and acidic residues" evidence="1">
    <location>
        <begin position="729"/>
        <end position="741"/>
    </location>
</feature>
<feature type="region of interest" description="Disordered" evidence="1">
    <location>
        <begin position="933"/>
        <end position="1043"/>
    </location>
</feature>
<feature type="compositionally biased region" description="Polar residues" evidence="1">
    <location>
        <begin position="658"/>
        <end position="668"/>
    </location>
</feature>
<comment type="caution">
    <text evidence="2">The sequence shown here is derived from an EMBL/GenBank/DDBJ whole genome shotgun (WGS) entry which is preliminary data.</text>
</comment>
<feature type="region of interest" description="Disordered" evidence="1">
    <location>
        <begin position="1062"/>
        <end position="1089"/>
    </location>
</feature>
<feature type="compositionally biased region" description="Acidic residues" evidence="1">
    <location>
        <begin position="180"/>
        <end position="192"/>
    </location>
</feature>
<evidence type="ECO:0008006" key="4">
    <source>
        <dbReference type="Google" id="ProtNLM"/>
    </source>
</evidence>
<feature type="region of interest" description="Disordered" evidence="1">
    <location>
        <begin position="20"/>
        <end position="195"/>
    </location>
</feature>
<feature type="compositionally biased region" description="Acidic residues" evidence="1">
    <location>
        <begin position="253"/>
        <end position="293"/>
    </location>
</feature>
<feature type="region of interest" description="Disordered" evidence="1">
    <location>
        <begin position="360"/>
        <end position="383"/>
    </location>
</feature>
<evidence type="ECO:0000256" key="1">
    <source>
        <dbReference type="SAM" id="MobiDB-lite"/>
    </source>
</evidence>
<feature type="compositionally biased region" description="Acidic residues" evidence="1">
    <location>
        <begin position="573"/>
        <end position="589"/>
    </location>
</feature>
<feature type="compositionally biased region" description="Basic and acidic residues" evidence="1">
    <location>
        <begin position="983"/>
        <end position="1012"/>
    </location>
</feature>
<feature type="compositionally biased region" description="Basic and acidic residues" evidence="1">
    <location>
        <begin position="360"/>
        <end position="370"/>
    </location>
</feature>